<proteinExistence type="predicted"/>
<organism evidence="1 3">
    <name type="scientific">Adineta ricciae</name>
    <name type="common">Rotifer</name>
    <dbReference type="NCBI Taxonomy" id="249248"/>
    <lineage>
        <taxon>Eukaryota</taxon>
        <taxon>Metazoa</taxon>
        <taxon>Spiralia</taxon>
        <taxon>Gnathifera</taxon>
        <taxon>Rotifera</taxon>
        <taxon>Eurotatoria</taxon>
        <taxon>Bdelloidea</taxon>
        <taxon>Adinetida</taxon>
        <taxon>Adinetidae</taxon>
        <taxon>Adineta</taxon>
    </lineage>
</organism>
<evidence type="ECO:0000313" key="1">
    <source>
        <dbReference type="EMBL" id="CAF0814002.1"/>
    </source>
</evidence>
<dbReference type="Proteomes" id="UP000663828">
    <property type="component" value="Unassembled WGS sequence"/>
</dbReference>
<comment type="caution">
    <text evidence="1">The sequence shown here is derived from an EMBL/GenBank/DDBJ whole genome shotgun (WGS) entry which is preliminary data.</text>
</comment>
<name>A0A813TT48_ADIRI</name>
<evidence type="ECO:0000313" key="3">
    <source>
        <dbReference type="Proteomes" id="UP000663828"/>
    </source>
</evidence>
<accession>A0A813TT48</accession>
<evidence type="ECO:0000313" key="2">
    <source>
        <dbReference type="EMBL" id="CAF1592209.1"/>
    </source>
</evidence>
<gene>
    <name evidence="1" type="ORF">XAT740_LOCUS3612</name>
    <name evidence="2" type="ORF">XAT740_LOCUS46696</name>
</gene>
<dbReference type="AlphaFoldDB" id="A0A813TT48"/>
<keyword evidence="3" id="KW-1185">Reference proteome</keyword>
<reference evidence="1" key="1">
    <citation type="submission" date="2021-02" db="EMBL/GenBank/DDBJ databases">
        <authorList>
            <person name="Nowell W R."/>
        </authorList>
    </citation>
    <scope>NUCLEOTIDE SEQUENCE</scope>
</reference>
<feature type="non-terminal residue" evidence="1">
    <location>
        <position position="51"/>
    </location>
</feature>
<sequence length="51" mass="6076">MPVGRSKLVQDVLRLYAEYMRLSQQVHGLRDIARLEFKQNKDLKVKDNLVY</sequence>
<protein>
    <submittedName>
        <fullName evidence="1">Uncharacterized protein</fullName>
    </submittedName>
</protein>
<dbReference type="EMBL" id="CAJNOR010000140">
    <property type="protein sequence ID" value="CAF0814002.1"/>
    <property type="molecule type" value="Genomic_DNA"/>
</dbReference>
<dbReference type="EMBL" id="CAJNOR010006327">
    <property type="protein sequence ID" value="CAF1592209.1"/>
    <property type="molecule type" value="Genomic_DNA"/>
</dbReference>